<dbReference type="RefSeq" id="WP_275616282.1">
    <property type="nucleotide sequence ID" value="NZ_JARFVB010000008.1"/>
</dbReference>
<protein>
    <recommendedName>
        <fullName evidence="3">Universal stress protein</fullName>
    </recommendedName>
</protein>
<reference evidence="1 2" key="1">
    <citation type="submission" date="2023-03" db="EMBL/GenBank/DDBJ databases">
        <title>Muricauda XX sp. nov. and Muricauda XXX sp. nov., two novel species isolated from Okinawa Trough.</title>
        <authorList>
            <person name="Cao W."/>
            <person name="Deng X."/>
        </authorList>
    </citation>
    <scope>NUCLEOTIDE SEQUENCE [LARGE SCALE GENOMIC DNA]</scope>
    <source>
        <strain evidence="1 2">334s03</strain>
    </source>
</reference>
<name>A0ABT5Y104_9FLAO</name>
<dbReference type="EMBL" id="JARFVB010000008">
    <property type="protein sequence ID" value="MDF0717125.1"/>
    <property type="molecule type" value="Genomic_DNA"/>
</dbReference>
<gene>
    <name evidence="1" type="ORF">PY092_13260</name>
</gene>
<evidence type="ECO:0000313" key="2">
    <source>
        <dbReference type="Proteomes" id="UP001221366"/>
    </source>
</evidence>
<accession>A0ABT5Y104</accession>
<proteinExistence type="predicted"/>
<evidence type="ECO:0000313" key="1">
    <source>
        <dbReference type="EMBL" id="MDF0717125.1"/>
    </source>
</evidence>
<sequence length="45" mass="5138">MKKALKKEKANLLIVGRNSTFLRNTNIYGGTPRKVLMSAPKCLFW</sequence>
<comment type="caution">
    <text evidence="1">The sequence shown here is derived from an EMBL/GenBank/DDBJ whole genome shotgun (WGS) entry which is preliminary data.</text>
</comment>
<dbReference type="Proteomes" id="UP001221366">
    <property type="component" value="Unassembled WGS sequence"/>
</dbReference>
<evidence type="ECO:0008006" key="3">
    <source>
        <dbReference type="Google" id="ProtNLM"/>
    </source>
</evidence>
<keyword evidence="2" id="KW-1185">Reference proteome</keyword>
<organism evidence="1 2">
    <name type="scientific">Flagellimonas yonaguniensis</name>
    <dbReference type="NCBI Taxonomy" id="3031325"/>
    <lineage>
        <taxon>Bacteria</taxon>
        <taxon>Pseudomonadati</taxon>
        <taxon>Bacteroidota</taxon>
        <taxon>Flavobacteriia</taxon>
        <taxon>Flavobacteriales</taxon>
        <taxon>Flavobacteriaceae</taxon>
        <taxon>Flagellimonas</taxon>
    </lineage>
</organism>